<dbReference type="AlphaFoldDB" id="A0ABD5NJN1"/>
<gene>
    <name evidence="1" type="ORF">ACFOUR_02300</name>
</gene>
<keyword evidence="2" id="KW-1185">Reference proteome</keyword>
<dbReference type="EMBL" id="JBHSAQ010000001">
    <property type="protein sequence ID" value="MFC3957204.1"/>
    <property type="molecule type" value="Genomic_DNA"/>
</dbReference>
<evidence type="ECO:0000313" key="2">
    <source>
        <dbReference type="Proteomes" id="UP001595846"/>
    </source>
</evidence>
<name>A0ABD5NJN1_9EURY</name>
<reference evidence="1 2" key="1">
    <citation type="journal article" date="2019" name="Int. J. Syst. Evol. Microbiol.">
        <title>The Global Catalogue of Microorganisms (GCM) 10K type strain sequencing project: providing services to taxonomists for standard genome sequencing and annotation.</title>
        <authorList>
            <consortium name="The Broad Institute Genomics Platform"/>
            <consortium name="The Broad Institute Genome Sequencing Center for Infectious Disease"/>
            <person name="Wu L."/>
            <person name="Ma J."/>
        </authorList>
    </citation>
    <scope>NUCLEOTIDE SEQUENCE [LARGE SCALE GENOMIC DNA]</scope>
    <source>
        <strain evidence="1 2">IBRC-M 10256</strain>
    </source>
</reference>
<dbReference type="Gene3D" id="2.60.40.420">
    <property type="entry name" value="Cupredoxins - blue copper proteins"/>
    <property type="match status" value="1"/>
</dbReference>
<dbReference type="PROSITE" id="PS51257">
    <property type="entry name" value="PROKAR_LIPOPROTEIN"/>
    <property type="match status" value="1"/>
</dbReference>
<sequence>MERRSVLSGTGLALATSIAGCLDTIGDEPTSATAGTTSASACEAGRAVLEAIGNEEYETAAAYYPTALEESGHGPSPVDRYRTVRTPDGIGDIECGEATSDPDLETQFSEWIDGDVGTAKTIQYTADVDVGSVSIETTSQVGAVEIDGDWYAWLDSELVPRPNAGVTVDEDGLETATVTYTSGSDGVSVYITGDGIDDPTAYRLESPGASTTVAAPDLPPGRYEVVAAREPYDEDVATTEVAVFELVDRDAWRDVDEIVFSAETVAWVGRAPDHVEGVENPTLVLEAGRTYRIGWDRGNGQGHNFEVHDAAGTVVDDYETELAIEPDDDQFLTVTATEELSTYRCRPHTAMSGAIEVVDEL</sequence>
<comment type="caution">
    <text evidence="1">The sequence shown here is derived from an EMBL/GenBank/DDBJ whole genome shotgun (WGS) entry which is preliminary data.</text>
</comment>
<protein>
    <submittedName>
        <fullName evidence="1">Plastocyanin</fullName>
    </submittedName>
</protein>
<proteinExistence type="predicted"/>
<accession>A0ABD5NJN1</accession>
<dbReference type="RefSeq" id="WP_256531866.1">
    <property type="nucleotide sequence ID" value="NZ_CP101824.1"/>
</dbReference>
<evidence type="ECO:0000313" key="1">
    <source>
        <dbReference type="EMBL" id="MFC3957204.1"/>
    </source>
</evidence>
<dbReference type="GeneID" id="73904629"/>
<organism evidence="1 2">
    <name type="scientific">Halovivax cerinus</name>
    <dbReference type="NCBI Taxonomy" id="1487865"/>
    <lineage>
        <taxon>Archaea</taxon>
        <taxon>Methanobacteriati</taxon>
        <taxon>Methanobacteriota</taxon>
        <taxon>Stenosarchaea group</taxon>
        <taxon>Halobacteria</taxon>
        <taxon>Halobacteriales</taxon>
        <taxon>Natrialbaceae</taxon>
        <taxon>Halovivax</taxon>
    </lineage>
</organism>
<dbReference type="InterPro" id="IPR008972">
    <property type="entry name" value="Cupredoxin"/>
</dbReference>
<dbReference type="Proteomes" id="UP001595846">
    <property type="component" value="Unassembled WGS sequence"/>
</dbReference>